<dbReference type="Pfam" id="PF02891">
    <property type="entry name" value="zf-MIZ"/>
    <property type="match status" value="1"/>
</dbReference>
<keyword evidence="3" id="KW-0862">Zinc</keyword>
<dbReference type="Gene3D" id="3.30.40.10">
    <property type="entry name" value="Zinc/RING finger domain, C3HC4 (zinc finger)"/>
    <property type="match status" value="1"/>
</dbReference>
<dbReference type="EMBL" id="UIVS01000002">
    <property type="protein sequence ID" value="SVP92012.1"/>
    <property type="molecule type" value="Genomic_DNA"/>
</dbReference>
<evidence type="ECO:0000256" key="2">
    <source>
        <dbReference type="ARBA" id="ARBA00022771"/>
    </source>
</evidence>
<dbReference type="InterPro" id="IPR013083">
    <property type="entry name" value="Znf_RING/FYVE/PHD"/>
</dbReference>
<dbReference type="InterPro" id="IPR004181">
    <property type="entry name" value="Znf_MIZ"/>
</dbReference>
<dbReference type="InterPro" id="IPR011011">
    <property type="entry name" value="Znf_FYVE_PHD"/>
</dbReference>
<protein>
    <submittedName>
        <fullName evidence="7">MIZ/SP-RING zinc finger containing protein, putative</fullName>
    </submittedName>
</protein>
<organism evidence="7">
    <name type="scientific">Theileria annulata</name>
    <dbReference type="NCBI Taxonomy" id="5874"/>
    <lineage>
        <taxon>Eukaryota</taxon>
        <taxon>Sar</taxon>
        <taxon>Alveolata</taxon>
        <taxon>Apicomplexa</taxon>
        <taxon>Aconoidasida</taxon>
        <taxon>Piroplasmida</taxon>
        <taxon>Theileriidae</taxon>
        <taxon>Theileria</taxon>
    </lineage>
</organism>
<dbReference type="GO" id="GO:0061665">
    <property type="term" value="F:SUMO ligase activity"/>
    <property type="evidence" value="ECO:0007669"/>
    <property type="project" value="TreeGrafter"/>
</dbReference>
<feature type="domain" description="SP-RING-type" evidence="6">
    <location>
        <begin position="222"/>
        <end position="308"/>
    </location>
</feature>
<dbReference type="SUPFAM" id="SSF57850">
    <property type="entry name" value="RING/U-box"/>
    <property type="match status" value="1"/>
</dbReference>
<dbReference type="PANTHER" id="PTHR10782:SF4">
    <property type="entry name" value="TONALLI, ISOFORM E"/>
    <property type="match status" value="1"/>
</dbReference>
<dbReference type="VEuPathDB" id="PiroplasmaDB:TA12190"/>
<dbReference type="AlphaFoldDB" id="A0A3B0MW65"/>
<evidence type="ECO:0000313" key="7">
    <source>
        <dbReference type="EMBL" id="SVP91750.1"/>
    </source>
</evidence>
<proteinExistence type="predicted"/>
<name>A0A3B0MW65_THEAN</name>
<dbReference type="CDD" id="cd16650">
    <property type="entry name" value="SP-RING_PIAS-like"/>
    <property type="match status" value="1"/>
</dbReference>
<dbReference type="GO" id="GO:0000785">
    <property type="term" value="C:chromatin"/>
    <property type="evidence" value="ECO:0007669"/>
    <property type="project" value="TreeGrafter"/>
</dbReference>
<dbReference type="PROSITE" id="PS51044">
    <property type="entry name" value="ZF_SP_RING"/>
    <property type="match status" value="1"/>
</dbReference>
<dbReference type="GO" id="GO:0008270">
    <property type="term" value="F:zinc ion binding"/>
    <property type="evidence" value="ECO:0007669"/>
    <property type="project" value="UniProtKB-KW"/>
</dbReference>
<gene>
    <name evidence="7" type="ORF">TAT_000191100</name>
    <name evidence="8" type="ORF">TAV_000191400</name>
</gene>
<evidence type="ECO:0000256" key="3">
    <source>
        <dbReference type="ARBA" id="ARBA00022833"/>
    </source>
</evidence>
<evidence type="ECO:0000256" key="4">
    <source>
        <dbReference type="PROSITE-ProRule" id="PRU00452"/>
    </source>
</evidence>
<accession>A0A3B0MW65</accession>
<evidence type="ECO:0000256" key="5">
    <source>
        <dbReference type="SAM" id="MobiDB-lite"/>
    </source>
</evidence>
<dbReference type="PANTHER" id="PTHR10782">
    <property type="entry name" value="ZINC FINGER MIZ DOMAIN-CONTAINING PROTEIN"/>
    <property type="match status" value="1"/>
</dbReference>
<evidence type="ECO:0000313" key="8">
    <source>
        <dbReference type="EMBL" id="SVP92012.1"/>
    </source>
</evidence>
<reference evidence="7" key="1">
    <citation type="submission" date="2018-07" db="EMBL/GenBank/DDBJ databases">
        <authorList>
            <person name="Quirk P.G."/>
            <person name="Krulwich T.A."/>
        </authorList>
    </citation>
    <scope>NUCLEOTIDE SEQUENCE</scope>
    <source>
        <strain evidence="7">Anand</strain>
    </source>
</reference>
<dbReference type="EMBL" id="UIVT01000002">
    <property type="protein sequence ID" value="SVP91750.1"/>
    <property type="molecule type" value="Genomic_DNA"/>
</dbReference>
<sequence>MVRKSKVASITNDYYYCICSGSFVVKDPDYKPLVCKLCSKYSHRECTNYSGKQEEFECLLCKIHLLDPFNTVDNYLWYECIGNTTSYFVVDATNLRKWRSNNKDIYMACIPLNKEVLQHEWPKTFQLKINNDMVHVVKEPSWEHKRRDNPIKVTYAMRTGENLINITSTTYTENEPLFLLVMFVCNQVTVHNIIDTLKMNHTIPYEEARDRIYSILNTKIDDDEIVCMENTFKMDLICPVTLDKITIPTRGRFCGHIQCYDLFGYLKVMERTSAFNMRWKCPECHLIVKPYDLVIDTYVEKLIVDLPNVKTIQLDKDLNYRIILDLNNARSSAKTQSDDDQQLNNDEDMDYVADLETTMNSTTENVIELESDGQNVDVICISDDDVNIQEPVNDIIEPPKTPPTSRGRPRKNKIVDKNINSSSSSEKKTRKRKLKKPTDGPDSFAITIADKTLADCVNTFNQQTLHSFTNSTPSYDNFILKPPVINQMNKT</sequence>
<feature type="region of interest" description="Disordered" evidence="5">
    <location>
        <begin position="390"/>
        <end position="442"/>
    </location>
</feature>
<dbReference type="GO" id="GO:0016925">
    <property type="term" value="P:protein sumoylation"/>
    <property type="evidence" value="ECO:0007669"/>
    <property type="project" value="TreeGrafter"/>
</dbReference>
<dbReference type="SUPFAM" id="SSF57903">
    <property type="entry name" value="FYVE/PHD zinc finger"/>
    <property type="match status" value="1"/>
</dbReference>
<evidence type="ECO:0000259" key="6">
    <source>
        <dbReference type="PROSITE" id="PS51044"/>
    </source>
</evidence>
<keyword evidence="1" id="KW-0479">Metal-binding</keyword>
<keyword evidence="2 4" id="KW-0863">Zinc-finger</keyword>
<evidence type="ECO:0000256" key="1">
    <source>
        <dbReference type="ARBA" id="ARBA00022723"/>
    </source>
</evidence>